<dbReference type="AlphaFoldDB" id="A0A376W1J7"/>
<dbReference type="Pfam" id="PF03895">
    <property type="entry name" value="YadA_anchor"/>
    <property type="match status" value="1"/>
</dbReference>
<feature type="coiled-coil region" evidence="8">
    <location>
        <begin position="335"/>
        <end position="362"/>
    </location>
</feature>
<evidence type="ECO:0000256" key="8">
    <source>
        <dbReference type="SAM" id="Coils"/>
    </source>
</evidence>
<evidence type="ECO:0000256" key="9">
    <source>
        <dbReference type="SAM" id="SignalP"/>
    </source>
</evidence>
<evidence type="ECO:0000256" key="2">
    <source>
        <dbReference type="ARBA" id="ARBA00004442"/>
    </source>
</evidence>
<keyword evidence="7" id="KW-0998">Cell outer membrane</keyword>
<evidence type="ECO:0000313" key="12">
    <source>
        <dbReference type="Proteomes" id="UP000254716"/>
    </source>
</evidence>
<keyword evidence="5 9" id="KW-0732">Signal</keyword>
<dbReference type="Gene3D" id="3.30.1300.30">
    <property type="entry name" value="GSPII I/J protein-like"/>
    <property type="match status" value="1"/>
</dbReference>
<dbReference type="GO" id="GO:0009279">
    <property type="term" value="C:cell outer membrane"/>
    <property type="evidence" value="ECO:0007669"/>
    <property type="project" value="UniProtKB-SubCell"/>
</dbReference>
<evidence type="ECO:0000259" key="10">
    <source>
        <dbReference type="Pfam" id="PF03895"/>
    </source>
</evidence>
<dbReference type="GO" id="GO:0009986">
    <property type="term" value="C:cell surface"/>
    <property type="evidence" value="ECO:0007669"/>
    <property type="project" value="UniProtKB-SubCell"/>
</dbReference>
<keyword evidence="6" id="KW-0472">Membrane</keyword>
<evidence type="ECO:0000256" key="1">
    <source>
        <dbReference type="ARBA" id="ARBA00004241"/>
    </source>
</evidence>
<reference evidence="11 12" key="1">
    <citation type="submission" date="2018-06" db="EMBL/GenBank/DDBJ databases">
        <authorList>
            <consortium name="Pathogen Informatics"/>
            <person name="Doyle S."/>
        </authorList>
    </citation>
    <scope>NUCLEOTIDE SEQUENCE [LARGE SCALE GENOMIC DNA]</scope>
    <source>
        <strain evidence="11 12">NCTC9081</strain>
    </source>
</reference>
<evidence type="ECO:0000256" key="3">
    <source>
        <dbReference type="ARBA" id="ARBA00022452"/>
    </source>
</evidence>
<dbReference type="InterPro" id="IPR045584">
    <property type="entry name" value="Pilin-like"/>
</dbReference>
<feature type="signal peptide" evidence="9">
    <location>
        <begin position="1"/>
        <end position="26"/>
    </location>
</feature>
<proteinExistence type="predicted"/>
<evidence type="ECO:0000256" key="4">
    <source>
        <dbReference type="ARBA" id="ARBA00022692"/>
    </source>
</evidence>
<sequence length="428" mass="45762">MSKKFTKTILSSAVAGLLLVSGGVVAATPEDVKIGDKYIVKFYNDGEGAKIVNAKGKKGNEEVLGAINTTTGSIMTFNEKEFTKGADILKKQGKTPEEVASKIQGYLNSIAYPVYLPELKLENIKKLKDTDVEKIKKVKDGISEIITSANAEEYLKTVKSGGDTEAYLSIRKTSPALSKEYSRISGNIEQLNKDTTFAIDADGNITLDETAGTGERYGVKDVVADLVADTTVYAEEDGSLTMDNSAPARKRVNEALVDLDKSVRERTTVGVSSDGTLTRAEGAKNTISVNDGLVALSGRTDRIDAAVGAIDGRVTRNTQSIEKNSKAIAANTRTLQQHSARLDSQQRQINENHKEMKRAAAQSAALTGLFQPYSVGKFNATAAVGGYSDQQALAVGVGYRFNEQTAAKAGVAFSDGDASWNVGVNFEF</sequence>
<dbReference type="EMBL" id="UGCV01000008">
    <property type="protein sequence ID" value="STJ17936.1"/>
    <property type="molecule type" value="Genomic_DNA"/>
</dbReference>
<dbReference type="Gene3D" id="6.10.250.1980">
    <property type="match status" value="1"/>
</dbReference>
<evidence type="ECO:0000256" key="7">
    <source>
        <dbReference type="ARBA" id="ARBA00023237"/>
    </source>
</evidence>
<keyword evidence="3" id="KW-1134">Transmembrane beta strand</keyword>
<evidence type="ECO:0000256" key="5">
    <source>
        <dbReference type="ARBA" id="ARBA00022729"/>
    </source>
</evidence>
<dbReference type="RefSeq" id="WP_024194147.1">
    <property type="nucleotide sequence ID" value="NZ_LIVA01000088.1"/>
</dbReference>
<dbReference type="Proteomes" id="UP000254716">
    <property type="component" value="Unassembled WGS sequence"/>
</dbReference>
<dbReference type="SUPFAM" id="SSF54523">
    <property type="entry name" value="Pili subunits"/>
    <property type="match status" value="1"/>
</dbReference>
<keyword evidence="4" id="KW-0812">Transmembrane</keyword>
<dbReference type="InterPro" id="IPR005594">
    <property type="entry name" value="YadA_C"/>
</dbReference>
<accession>A0A376W1J7</accession>
<evidence type="ECO:0000256" key="6">
    <source>
        <dbReference type="ARBA" id="ARBA00023136"/>
    </source>
</evidence>
<gene>
    <name evidence="11" type="primary">yadA_2</name>
    <name evidence="11" type="ORF">NCTC9081_03406</name>
</gene>
<feature type="chain" id="PRO_5016862338" evidence="9">
    <location>
        <begin position="27"/>
        <end position="428"/>
    </location>
</feature>
<name>A0A376W1J7_ECOLX</name>
<organism evidence="11 12">
    <name type="scientific">Escherichia coli</name>
    <dbReference type="NCBI Taxonomy" id="562"/>
    <lineage>
        <taxon>Bacteria</taxon>
        <taxon>Pseudomonadati</taxon>
        <taxon>Pseudomonadota</taxon>
        <taxon>Gammaproteobacteria</taxon>
        <taxon>Enterobacterales</taxon>
        <taxon>Enterobacteriaceae</taxon>
        <taxon>Escherichia</taxon>
    </lineage>
</organism>
<keyword evidence="8" id="KW-0175">Coiled coil</keyword>
<comment type="subcellular location">
    <subcellularLocation>
        <location evidence="2">Cell outer membrane</location>
    </subcellularLocation>
    <subcellularLocation>
        <location evidence="1">Cell surface</location>
    </subcellularLocation>
</comment>
<feature type="domain" description="Trimeric autotransporter adhesin YadA-like C-terminal membrane anchor" evidence="10">
    <location>
        <begin position="370"/>
        <end position="428"/>
    </location>
</feature>
<evidence type="ECO:0000313" key="11">
    <source>
        <dbReference type="EMBL" id="STJ17936.1"/>
    </source>
</evidence>
<protein>
    <submittedName>
        <fullName evidence="11">Putative immunoglobulin-binding protein from phage origin</fullName>
    </submittedName>
</protein>